<feature type="transmembrane region" description="Helical" evidence="1">
    <location>
        <begin position="461"/>
        <end position="480"/>
    </location>
</feature>
<protein>
    <submittedName>
        <fullName evidence="4">Ankyrin repeat-containing protein BDA1 isoform X1</fullName>
    </submittedName>
</protein>
<dbReference type="SUPFAM" id="SSF48403">
    <property type="entry name" value="Ankyrin repeat"/>
    <property type="match status" value="1"/>
</dbReference>
<dbReference type="InterPro" id="IPR026961">
    <property type="entry name" value="PGG_dom"/>
</dbReference>
<reference evidence="3" key="1">
    <citation type="journal article" date="2019" name="Database">
        <title>The radish genome database (RadishGD): an integrated information resource for radish genomics.</title>
        <authorList>
            <person name="Yu H.J."/>
            <person name="Baek S."/>
            <person name="Lee Y.J."/>
            <person name="Cho A."/>
            <person name="Mun J.H."/>
        </authorList>
    </citation>
    <scope>NUCLEOTIDE SEQUENCE [LARGE SCALE GENOMIC DNA]</scope>
    <source>
        <strain evidence="3">cv. WK10039</strain>
    </source>
</reference>
<dbReference type="OrthoDB" id="674805at2759"/>
<evidence type="ECO:0000313" key="3">
    <source>
        <dbReference type="Proteomes" id="UP000504610"/>
    </source>
</evidence>
<feature type="transmembrane region" description="Helical" evidence="1">
    <location>
        <begin position="429"/>
        <end position="454"/>
    </location>
</feature>
<feature type="transmembrane region" description="Helical" evidence="1">
    <location>
        <begin position="486"/>
        <end position="504"/>
    </location>
</feature>
<feature type="domain" description="PGG" evidence="2">
    <location>
        <begin position="384"/>
        <end position="464"/>
    </location>
</feature>
<dbReference type="Pfam" id="PF13962">
    <property type="entry name" value="PGG"/>
    <property type="match status" value="1"/>
</dbReference>
<dbReference type="PANTHER" id="PTHR24128:SF38">
    <property type="entry name" value="ANKYRIN REPEAT FAMILY PROTEIN"/>
    <property type="match status" value="1"/>
</dbReference>
<sequence>MITRFDGSFSKLPGNPSPSPKVAILSFSVKVIGERSFFIVSLTVKIVPFSLINSFRVEVHFLAFAPKLPFSTLKSPIISLKLSSMDPRLEQAAESGSIDDLYALIDENPYILENIEAVPFVTTPLHEAAASGNIPFAKEMLNLKPSFARKLNTSGCSPLHLAAYMDENEFVLRMLWFDGSLARVKGRNGITPFLLMVSRGNTDLVAECLLTSPECIQDETVDCQNALHLAVIHDRFEVLQVLTGWIQRMSQINAYSIEDRVLNGLDFNLNTPLHLVASKNDHQMAKLLLECRLVQRNQVNGDGLTFFDIFKTQGQSDAGGDLRSQGPRVVREDLDLEQVATKTGCKVAASLPRPKTKFEILKSPFTFWTLFSTFMRRLRTDTSDEARGVFLIVCTLIITATYQTALQPPGGVHQSDDANTGSVVMKQTFFILLWISNTTGFACALLYTFFLIPLGSMFASWFRWIGTSLCISYALAVAVISPHPLVFLSATFAFFLLIALYILLEAFLQQWRKHESVAPEIRLSWFWKD</sequence>
<proteinExistence type="predicted"/>
<dbReference type="RefSeq" id="XP_018455841.1">
    <property type="nucleotide sequence ID" value="XM_018600339.2"/>
</dbReference>
<dbReference type="Pfam" id="PF00023">
    <property type="entry name" value="Ank"/>
    <property type="match status" value="1"/>
</dbReference>
<dbReference type="PANTHER" id="PTHR24128">
    <property type="entry name" value="HOMEOBOX PROTEIN WARIAI"/>
    <property type="match status" value="1"/>
</dbReference>
<keyword evidence="3" id="KW-1185">Reference proteome</keyword>
<accession>A0A6J0L8L9</accession>
<dbReference type="Gene3D" id="1.25.40.20">
    <property type="entry name" value="Ankyrin repeat-containing domain"/>
    <property type="match status" value="1"/>
</dbReference>
<gene>
    <name evidence="4" type="primary">LOC108826965</name>
</gene>
<dbReference type="InterPro" id="IPR036770">
    <property type="entry name" value="Ankyrin_rpt-contain_sf"/>
</dbReference>
<dbReference type="InterPro" id="IPR002110">
    <property type="entry name" value="Ankyrin_rpt"/>
</dbReference>
<keyword evidence="1" id="KW-0812">Transmembrane</keyword>
<dbReference type="Pfam" id="PF12796">
    <property type="entry name" value="Ank_2"/>
    <property type="match status" value="1"/>
</dbReference>
<dbReference type="SMART" id="SM00248">
    <property type="entry name" value="ANK"/>
    <property type="match status" value="5"/>
</dbReference>
<evidence type="ECO:0000256" key="1">
    <source>
        <dbReference type="SAM" id="Phobius"/>
    </source>
</evidence>
<organism evidence="3 4">
    <name type="scientific">Raphanus sativus</name>
    <name type="common">Radish</name>
    <name type="synonym">Raphanus raphanistrum var. sativus</name>
    <dbReference type="NCBI Taxonomy" id="3726"/>
    <lineage>
        <taxon>Eukaryota</taxon>
        <taxon>Viridiplantae</taxon>
        <taxon>Streptophyta</taxon>
        <taxon>Embryophyta</taxon>
        <taxon>Tracheophyta</taxon>
        <taxon>Spermatophyta</taxon>
        <taxon>Magnoliopsida</taxon>
        <taxon>eudicotyledons</taxon>
        <taxon>Gunneridae</taxon>
        <taxon>Pentapetalae</taxon>
        <taxon>rosids</taxon>
        <taxon>malvids</taxon>
        <taxon>Brassicales</taxon>
        <taxon>Brassicaceae</taxon>
        <taxon>Brassiceae</taxon>
        <taxon>Raphanus</taxon>
    </lineage>
</organism>
<dbReference type="Proteomes" id="UP000504610">
    <property type="component" value="Chromosome 1"/>
</dbReference>
<evidence type="ECO:0000259" key="2">
    <source>
        <dbReference type="Pfam" id="PF13962"/>
    </source>
</evidence>
<reference evidence="4" key="2">
    <citation type="submission" date="2025-08" db="UniProtKB">
        <authorList>
            <consortium name="RefSeq"/>
        </authorList>
    </citation>
    <scope>IDENTIFICATION</scope>
    <source>
        <tissue evidence="4">Leaf</tissue>
    </source>
</reference>
<keyword evidence="1" id="KW-1133">Transmembrane helix</keyword>
<dbReference type="GeneID" id="108826965"/>
<evidence type="ECO:0000313" key="4">
    <source>
        <dbReference type="RefSeq" id="XP_018455841.1"/>
    </source>
</evidence>
<dbReference type="AlphaFoldDB" id="A0A6J0L8L9"/>
<dbReference type="KEGG" id="rsz:108826965"/>
<keyword evidence="1" id="KW-0472">Membrane</keyword>
<name>A0A6J0L8L9_RAPSA</name>